<organism evidence="4 5">
    <name type="scientific">Acorus calamus</name>
    <name type="common">Sweet flag</name>
    <dbReference type="NCBI Taxonomy" id="4465"/>
    <lineage>
        <taxon>Eukaryota</taxon>
        <taxon>Viridiplantae</taxon>
        <taxon>Streptophyta</taxon>
        <taxon>Embryophyta</taxon>
        <taxon>Tracheophyta</taxon>
        <taxon>Spermatophyta</taxon>
        <taxon>Magnoliopsida</taxon>
        <taxon>Liliopsida</taxon>
        <taxon>Acoraceae</taxon>
        <taxon>Acorus</taxon>
    </lineage>
</organism>
<reference evidence="4" key="1">
    <citation type="journal article" date="2023" name="Nat. Commun.">
        <title>Diploid and tetraploid genomes of Acorus and the evolution of monocots.</title>
        <authorList>
            <person name="Ma L."/>
            <person name="Liu K.W."/>
            <person name="Li Z."/>
            <person name="Hsiao Y.Y."/>
            <person name="Qi Y."/>
            <person name="Fu T."/>
            <person name="Tang G.D."/>
            <person name="Zhang D."/>
            <person name="Sun W.H."/>
            <person name="Liu D.K."/>
            <person name="Li Y."/>
            <person name="Chen G.Z."/>
            <person name="Liu X.D."/>
            <person name="Liao X.Y."/>
            <person name="Jiang Y.T."/>
            <person name="Yu X."/>
            <person name="Hao Y."/>
            <person name="Huang J."/>
            <person name="Zhao X.W."/>
            <person name="Ke S."/>
            <person name="Chen Y.Y."/>
            <person name="Wu W.L."/>
            <person name="Hsu J.L."/>
            <person name="Lin Y.F."/>
            <person name="Huang M.D."/>
            <person name="Li C.Y."/>
            <person name="Huang L."/>
            <person name="Wang Z.W."/>
            <person name="Zhao X."/>
            <person name="Zhong W.Y."/>
            <person name="Peng D.H."/>
            <person name="Ahmad S."/>
            <person name="Lan S."/>
            <person name="Zhang J.S."/>
            <person name="Tsai W.C."/>
            <person name="Van de Peer Y."/>
            <person name="Liu Z.J."/>
        </authorList>
    </citation>
    <scope>NUCLEOTIDE SEQUENCE</scope>
    <source>
        <strain evidence="4">CP</strain>
    </source>
</reference>
<dbReference type="PROSITE" id="PS00285">
    <property type="entry name" value="POTATO_INHIBITOR"/>
    <property type="match status" value="1"/>
</dbReference>
<evidence type="ECO:0000256" key="3">
    <source>
        <dbReference type="ARBA" id="ARBA00022900"/>
    </source>
</evidence>
<dbReference type="Pfam" id="PF00280">
    <property type="entry name" value="potato_inhibit"/>
    <property type="match status" value="1"/>
</dbReference>
<dbReference type="SUPFAM" id="SSF54654">
    <property type="entry name" value="CI-2 family of serine protease inhibitors"/>
    <property type="match status" value="1"/>
</dbReference>
<dbReference type="PANTHER" id="PTHR33091">
    <property type="entry name" value="PROTEIN, PUTATIVE, EXPRESSED-RELATED"/>
    <property type="match status" value="1"/>
</dbReference>
<keyword evidence="3" id="KW-0722">Serine protease inhibitor</keyword>
<dbReference type="Gene3D" id="3.30.10.10">
    <property type="entry name" value="Trypsin Inhibitor V, subunit A"/>
    <property type="match status" value="1"/>
</dbReference>
<comment type="caution">
    <text evidence="4">The sequence shown here is derived from an EMBL/GenBank/DDBJ whole genome shotgun (WGS) entry which is preliminary data.</text>
</comment>
<dbReference type="EMBL" id="JAUJYO010000021">
    <property type="protein sequence ID" value="KAK1284026.1"/>
    <property type="molecule type" value="Genomic_DNA"/>
</dbReference>
<keyword evidence="5" id="KW-1185">Reference proteome</keyword>
<protein>
    <submittedName>
        <fullName evidence="4">Uncharacterized protein</fullName>
    </submittedName>
</protein>
<evidence type="ECO:0000256" key="1">
    <source>
        <dbReference type="ARBA" id="ARBA00008210"/>
    </source>
</evidence>
<proteinExistence type="inferred from homology"/>
<dbReference type="InterPro" id="IPR000864">
    <property type="entry name" value="Prot_inh_pot1"/>
</dbReference>
<dbReference type="AlphaFoldDB" id="A0AAV9C6H2"/>
<sequence length="86" mass="9817">MRERARTTTGRRSRVHRIGRSGGKLEWPELVGVKVDVATLIIERENPKVKAAWIPCGRFRFPECCCNRVYLEFSADSTVCKIPRVG</sequence>
<comment type="similarity">
    <text evidence="1">Belongs to the protease inhibitor I13 (potato type I serine protease inhibitor) family.</text>
</comment>
<dbReference type="InterPro" id="IPR036354">
    <property type="entry name" value="Prot_inh_pot1_sf"/>
</dbReference>
<dbReference type="PANTHER" id="PTHR33091:SF99">
    <property type="entry name" value="INHIBITOR OF TRYPSIN_HAGEMAN FACTOR-LIKE PROTEIN-RELATED"/>
    <property type="match status" value="1"/>
</dbReference>
<accession>A0AAV9C6H2</accession>
<keyword evidence="2" id="KW-0646">Protease inhibitor</keyword>
<name>A0AAV9C6H2_ACOCL</name>
<reference evidence="4" key="2">
    <citation type="submission" date="2023-06" db="EMBL/GenBank/DDBJ databases">
        <authorList>
            <person name="Ma L."/>
            <person name="Liu K.-W."/>
            <person name="Li Z."/>
            <person name="Hsiao Y.-Y."/>
            <person name="Qi Y."/>
            <person name="Fu T."/>
            <person name="Tang G."/>
            <person name="Zhang D."/>
            <person name="Sun W.-H."/>
            <person name="Liu D.-K."/>
            <person name="Li Y."/>
            <person name="Chen G.-Z."/>
            <person name="Liu X.-D."/>
            <person name="Liao X.-Y."/>
            <person name="Jiang Y.-T."/>
            <person name="Yu X."/>
            <person name="Hao Y."/>
            <person name="Huang J."/>
            <person name="Zhao X.-W."/>
            <person name="Ke S."/>
            <person name="Chen Y.-Y."/>
            <person name="Wu W.-L."/>
            <person name="Hsu J.-L."/>
            <person name="Lin Y.-F."/>
            <person name="Huang M.-D."/>
            <person name="Li C.-Y."/>
            <person name="Huang L."/>
            <person name="Wang Z.-W."/>
            <person name="Zhao X."/>
            <person name="Zhong W.-Y."/>
            <person name="Peng D.-H."/>
            <person name="Ahmad S."/>
            <person name="Lan S."/>
            <person name="Zhang J.-S."/>
            <person name="Tsai W.-C."/>
            <person name="Van De Peer Y."/>
            <person name="Liu Z.-J."/>
        </authorList>
    </citation>
    <scope>NUCLEOTIDE SEQUENCE</scope>
    <source>
        <strain evidence="4">CP</strain>
        <tissue evidence="4">Leaves</tissue>
    </source>
</reference>
<gene>
    <name evidence="4" type="ORF">QJS10_CPB21g01442</name>
</gene>
<dbReference type="GO" id="GO:0009611">
    <property type="term" value="P:response to wounding"/>
    <property type="evidence" value="ECO:0007669"/>
    <property type="project" value="InterPro"/>
</dbReference>
<dbReference type="Proteomes" id="UP001180020">
    <property type="component" value="Unassembled WGS sequence"/>
</dbReference>
<evidence type="ECO:0000256" key="2">
    <source>
        <dbReference type="ARBA" id="ARBA00022690"/>
    </source>
</evidence>
<evidence type="ECO:0000313" key="5">
    <source>
        <dbReference type="Proteomes" id="UP001180020"/>
    </source>
</evidence>
<evidence type="ECO:0000313" key="4">
    <source>
        <dbReference type="EMBL" id="KAK1284026.1"/>
    </source>
</evidence>
<dbReference type="GO" id="GO:0004867">
    <property type="term" value="F:serine-type endopeptidase inhibitor activity"/>
    <property type="evidence" value="ECO:0007669"/>
    <property type="project" value="UniProtKB-KW"/>
</dbReference>